<dbReference type="RefSeq" id="WP_377433710.1">
    <property type="nucleotide sequence ID" value="NZ_JBHSPR010000088.1"/>
</dbReference>
<dbReference type="InterPro" id="IPR023213">
    <property type="entry name" value="CAT-like_dom_sf"/>
</dbReference>
<dbReference type="InterPro" id="IPR001242">
    <property type="entry name" value="Condensation_dom"/>
</dbReference>
<evidence type="ECO:0000313" key="2">
    <source>
        <dbReference type="EMBL" id="MFC6023428.1"/>
    </source>
</evidence>
<feature type="domain" description="Condensation" evidence="1">
    <location>
        <begin position="31"/>
        <end position="232"/>
    </location>
</feature>
<dbReference type="Pfam" id="PF00668">
    <property type="entry name" value="Condensation"/>
    <property type="match status" value="1"/>
</dbReference>
<comment type="caution">
    <text evidence="2">The sequence shown here is derived from an EMBL/GenBank/DDBJ whole genome shotgun (WGS) entry which is preliminary data.</text>
</comment>
<evidence type="ECO:0000313" key="3">
    <source>
        <dbReference type="Proteomes" id="UP001596203"/>
    </source>
</evidence>
<organism evidence="2 3">
    <name type="scientific">Plantactinospora solaniradicis</name>
    <dbReference type="NCBI Taxonomy" id="1723736"/>
    <lineage>
        <taxon>Bacteria</taxon>
        <taxon>Bacillati</taxon>
        <taxon>Actinomycetota</taxon>
        <taxon>Actinomycetes</taxon>
        <taxon>Micromonosporales</taxon>
        <taxon>Micromonosporaceae</taxon>
        <taxon>Plantactinospora</taxon>
    </lineage>
</organism>
<dbReference type="SUPFAM" id="SSF52777">
    <property type="entry name" value="CoA-dependent acyltransferases"/>
    <property type="match status" value="1"/>
</dbReference>
<dbReference type="Proteomes" id="UP001596203">
    <property type="component" value="Unassembled WGS sequence"/>
</dbReference>
<dbReference type="Gene3D" id="3.30.559.10">
    <property type="entry name" value="Chloramphenicol acetyltransferase-like domain"/>
    <property type="match status" value="1"/>
</dbReference>
<accession>A0ABW1KRR4</accession>
<keyword evidence="3" id="KW-1185">Reference proteome</keyword>
<name>A0ABW1KRR4_9ACTN</name>
<gene>
    <name evidence="2" type="ORF">ACFP2T_45645</name>
</gene>
<dbReference type="Gene3D" id="3.30.559.30">
    <property type="entry name" value="Nonribosomal peptide synthetase, condensation domain"/>
    <property type="match status" value="1"/>
</dbReference>
<protein>
    <submittedName>
        <fullName evidence="2">Condensation domain-containing protein</fullName>
    </submittedName>
</protein>
<dbReference type="EMBL" id="JBHSPR010000088">
    <property type="protein sequence ID" value="MFC6023428.1"/>
    <property type="molecule type" value="Genomic_DNA"/>
</dbReference>
<dbReference type="PANTHER" id="PTHR45527">
    <property type="entry name" value="NONRIBOSOMAL PEPTIDE SYNTHETASE"/>
    <property type="match status" value="1"/>
</dbReference>
<feature type="non-terminal residue" evidence="2">
    <location>
        <position position="233"/>
    </location>
</feature>
<proteinExistence type="predicted"/>
<evidence type="ECO:0000259" key="1">
    <source>
        <dbReference type="Pfam" id="PF00668"/>
    </source>
</evidence>
<dbReference type="PANTHER" id="PTHR45527:SF1">
    <property type="entry name" value="FATTY ACID SYNTHASE"/>
    <property type="match status" value="1"/>
</dbReference>
<reference evidence="3" key="1">
    <citation type="journal article" date="2019" name="Int. J. Syst. Evol. Microbiol.">
        <title>The Global Catalogue of Microorganisms (GCM) 10K type strain sequencing project: providing services to taxonomists for standard genome sequencing and annotation.</title>
        <authorList>
            <consortium name="The Broad Institute Genomics Platform"/>
            <consortium name="The Broad Institute Genome Sequencing Center for Infectious Disease"/>
            <person name="Wu L."/>
            <person name="Ma J."/>
        </authorList>
    </citation>
    <scope>NUCLEOTIDE SEQUENCE [LARGE SCALE GENOMIC DNA]</scope>
    <source>
        <strain evidence="3">ZS-35-S2</strain>
    </source>
</reference>
<sequence length="233" mass="24815">MAGADEPTLVAPLDHSAARAITGVVTAMAGDELDGGLRELARAHGLTLNTVAQAAWALVVGQLTGRTDVVFGATVAGRPADLPGMENMLGLFINTVPVRVRFSPEQTVAQLLRDLQTQQTELLDHQHLGLTEIQRLAGAGASFDTLMAFESFPGDPDGPPPIGALRFTEVGIRESINYPLGLVVTPFGGFELRLSYRPDLYDEPAAQAILDRLLRVLGQVAADPDVRLSDIEV</sequence>